<evidence type="ECO:0000256" key="3">
    <source>
        <dbReference type="ARBA" id="ARBA00023274"/>
    </source>
</evidence>
<keyword evidence="3 4" id="KW-0687">Ribonucleoprotein</keyword>
<evidence type="ECO:0000256" key="5">
    <source>
        <dbReference type="RuleBase" id="RU004383"/>
    </source>
</evidence>
<evidence type="ECO:0000313" key="7">
    <source>
        <dbReference type="Proteomes" id="UP000015105"/>
    </source>
</evidence>
<dbReference type="GO" id="GO:0003735">
    <property type="term" value="F:structural constituent of ribosome"/>
    <property type="evidence" value="ECO:0007669"/>
    <property type="project" value="InterPro"/>
</dbReference>
<reference evidence="6" key="4">
    <citation type="submission" date="2019-03" db="UniProtKB">
        <authorList>
            <consortium name="EnsemblPlants"/>
        </authorList>
    </citation>
    <scope>IDENTIFICATION</scope>
</reference>
<keyword evidence="2 4" id="KW-0689">Ribosomal protein</keyword>
<reference evidence="7" key="1">
    <citation type="journal article" date="2014" name="Science">
        <title>Ancient hybridizations among the ancestral genomes of bread wheat.</title>
        <authorList>
            <consortium name="International Wheat Genome Sequencing Consortium,"/>
            <person name="Marcussen T."/>
            <person name="Sandve S.R."/>
            <person name="Heier L."/>
            <person name="Spannagl M."/>
            <person name="Pfeifer M."/>
            <person name="Jakobsen K.S."/>
            <person name="Wulff B.B."/>
            <person name="Steuernagel B."/>
            <person name="Mayer K.F."/>
            <person name="Olsen O.A."/>
        </authorList>
    </citation>
    <scope>NUCLEOTIDE SEQUENCE [LARGE SCALE GENOMIC DNA]</scope>
    <source>
        <strain evidence="7">cv. AL8/78</strain>
    </source>
</reference>
<dbReference type="GO" id="GO:1990904">
    <property type="term" value="C:ribonucleoprotein complex"/>
    <property type="evidence" value="ECO:0007669"/>
    <property type="project" value="UniProtKB-KW"/>
</dbReference>
<dbReference type="InterPro" id="IPR053709">
    <property type="entry name" value="eRP_eS24_sf"/>
</dbReference>
<dbReference type="Pfam" id="PF01282">
    <property type="entry name" value="Ribosomal_S24e"/>
    <property type="match status" value="1"/>
</dbReference>
<proteinExistence type="inferred from homology"/>
<dbReference type="GO" id="GO:0006412">
    <property type="term" value="P:translation"/>
    <property type="evidence" value="ECO:0007669"/>
    <property type="project" value="InterPro"/>
</dbReference>
<dbReference type="HAMAP" id="MF_00545">
    <property type="entry name" value="Ribosomal_eS24"/>
    <property type="match status" value="1"/>
</dbReference>
<name>A0A453NU08_AEGTS</name>
<dbReference type="InterPro" id="IPR018098">
    <property type="entry name" value="Ribosomal_eS24_CS"/>
</dbReference>
<evidence type="ECO:0000256" key="2">
    <source>
        <dbReference type="ARBA" id="ARBA00022980"/>
    </source>
</evidence>
<sequence>MADAKTAPAVTLRTRKFMTNRLLSRKQFVLEVIHPGRANVSKSDLKERLAKIYEVKDSNCIFVFKFRTHFGGGKSTGFGLIYDNLEAAKKFEPKYRLIRVCLSSFV</sequence>
<evidence type="ECO:0000256" key="4">
    <source>
        <dbReference type="RuleBase" id="RU004381"/>
    </source>
</evidence>
<dbReference type="GO" id="GO:0005840">
    <property type="term" value="C:ribosome"/>
    <property type="evidence" value="ECO:0007669"/>
    <property type="project" value="UniProtKB-KW"/>
</dbReference>
<reference evidence="6" key="5">
    <citation type="journal article" date="2021" name="G3 (Bethesda)">
        <title>Aegilops tauschii genome assembly Aet v5.0 features greater sequence contiguity and improved annotation.</title>
        <authorList>
            <person name="Wang L."/>
            <person name="Zhu T."/>
            <person name="Rodriguez J.C."/>
            <person name="Deal K.R."/>
            <person name="Dubcovsky J."/>
            <person name="McGuire P.E."/>
            <person name="Lux T."/>
            <person name="Spannagl M."/>
            <person name="Mayer K.F.X."/>
            <person name="Baldrich P."/>
            <person name="Meyers B.C."/>
            <person name="Huo N."/>
            <person name="Gu Y.Q."/>
            <person name="Zhou H."/>
            <person name="Devos K.M."/>
            <person name="Bennetzen J.L."/>
            <person name="Unver T."/>
            <person name="Budak H."/>
            <person name="Gulick P.J."/>
            <person name="Galiba G."/>
            <person name="Kalapos B."/>
            <person name="Nelson D.R."/>
            <person name="Li P."/>
            <person name="You F.M."/>
            <person name="Luo M.C."/>
            <person name="Dvorak J."/>
        </authorList>
    </citation>
    <scope>NUCLEOTIDE SEQUENCE [LARGE SCALE GENOMIC DNA]</scope>
    <source>
        <strain evidence="6">cv. AL8/78</strain>
    </source>
</reference>
<accession>A0A453NU08</accession>
<dbReference type="InterPro" id="IPR012678">
    <property type="entry name" value="Ribosomal_uL23/eL15/eS24_sf"/>
</dbReference>
<dbReference type="Gramene" id="AET6Gv20478800.4">
    <property type="protein sequence ID" value="AET6Gv20478800.4"/>
    <property type="gene ID" value="AET6Gv20478800"/>
</dbReference>
<dbReference type="InterPro" id="IPR001976">
    <property type="entry name" value="Ribosomal_eS24"/>
</dbReference>
<evidence type="ECO:0000313" key="6">
    <source>
        <dbReference type="EnsemblPlants" id="AET6Gv20478800.4"/>
    </source>
</evidence>
<comment type="similarity">
    <text evidence="1 4">Belongs to the eukaryotic ribosomal protein eS24 family.</text>
</comment>
<dbReference type="Gene3D" id="3.30.70.3370">
    <property type="match status" value="1"/>
</dbReference>
<dbReference type="Proteomes" id="UP000015105">
    <property type="component" value="Chromosome 6D"/>
</dbReference>
<organism evidence="6 7">
    <name type="scientific">Aegilops tauschii subsp. strangulata</name>
    <name type="common">Goatgrass</name>
    <dbReference type="NCBI Taxonomy" id="200361"/>
    <lineage>
        <taxon>Eukaryota</taxon>
        <taxon>Viridiplantae</taxon>
        <taxon>Streptophyta</taxon>
        <taxon>Embryophyta</taxon>
        <taxon>Tracheophyta</taxon>
        <taxon>Spermatophyta</taxon>
        <taxon>Magnoliopsida</taxon>
        <taxon>Liliopsida</taxon>
        <taxon>Poales</taxon>
        <taxon>Poaceae</taxon>
        <taxon>BOP clade</taxon>
        <taxon>Pooideae</taxon>
        <taxon>Triticodae</taxon>
        <taxon>Triticeae</taxon>
        <taxon>Triticinae</taxon>
        <taxon>Aegilops</taxon>
    </lineage>
</organism>
<keyword evidence="7" id="KW-1185">Reference proteome</keyword>
<dbReference type="SUPFAM" id="SSF54189">
    <property type="entry name" value="Ribosomal proteins S24e, L23 and L15e"/>
    <property type="match status" value="1"/>
</dbReference>
<reference evidence="6" key="3">
    <citation type="journal article" date="2017" name="Nature">
        <title>Genome sequence of the progenitor of the wheat D genome Aegilops tauschii.</title>
        <authorList>
            <person name="Luo M.C."/>
            <person name="Gu Y.Q."/>
            <person name="Puiu D."/>
            <person name="Wang H."/>
            <person name="Twardziok S.O."/>
            <person name="Deal K.R."/>
            <person name="Huo N."/>
            <person name="Zhu T."/>
            <person name="Wang L."/>
            <person name="Wang Y."/>
            <person name="McGuire P.E."/>
            <person name="Liu S."/>
            <person name="Long H."/>
            <person name="Ramasamy R.K."/>
            <person name="Rodriguez J.C."/>
            <person name="Van S.L."/>
            <person name="Yuan L."/>
            <person name="Wang Z."/>
            <person name="Xia Z."/>
            <person name="Xiao L."/>
            <person name="Anderson O.D."/>
            <person name="Ouyang S."/>
            <person name="Liang Y."/>
            <person name="Zimin A.V."/>
            <person name="Pertea G."/>
            <person name="Qi P."/>
            <person name="Bennetzen J.L."/>
            <person name="Dai X."/>
            <person name="Dawson M.W."/>
            <person name="Muller H.G."/>
            <person name="Kugler K."/>
            <person name="Rivarola-Duarte L."/>
            <person name="Spannagl M."/>
            <person name="Mayer K.F.X."/>
            <person name="Lu F.H."/>
            <person name="Bevan M.W."/>
            <person name="Leroy P."/>
            <person name="Li P."/>
            <person name="You F.M."/>
            <person name="Sun Q."/>
            <person name="Liu Z."/>
            <person name="Lyons E."/>
            <person name="Wicker T."/>
            <person name="Salzberg S.L."/>
            <person name="Devos K.M."/>
            <person name="Dvorak J."/>
        </authorList>
    </citation>
    <scope>NUCLEOTIDE SEQUENCE [LARGE SCALE GENOMIC DNA]</scope>
    <source>
        <strain evidence="6">cv. AL8/78</strain>
    </source>
</reference>
<dbReference type="PROSITE" id="PS00529">
    <property type="entry name" value="RIBOSOMAL_S24E"/>
    <property type="match status" value="1"/>
</dbReference>
<reference evidence="7" key="2">
    <citation type="journal article" date="2017" name="Nat. Plants">
        <title>The Aegilops tauschii genome reveals multiple impacts of transposons.</title>
        <authorList>
            <person name="Zhao G."/>
            <person name="Zou C."/>
            <person name="Li K."/>
            <person name="Wang K."/>
            <person name="Li T."/>
            <person name="Gao L."/>
            <person name="Zhang X."/>
            <person name="Wang H."/>
            <person name="Yang Z."/>
            <person name="Liu X."/>
            <person name="Jiang W."/>
            <person name="Mao L."/>
            <person name="Kong X."/>
            <person name="Jiao Y."/>
            <person name="Jia J."/>
        </authorList>
    </citation>
    <scope>NUCLEOTIDE SEQUENCE [LARGE SCALE GENOMIC DNA]</scope>
    <source>
        <strain evidence="7">cv. AL8/78</strain>
    </source>
</reference>
<dbReference type="PANTHER" id="PTHR10496">
    <property type="entry name" value="40S RIBOSOMAL PROTEIN S24"/>
    <property type="match status" value="1"/>
</dbReference>
<protein>
    <recommendedName>
        <fullName evidence="5">40S ribosomal protein S24</fullName>
    </recommendedName>
</protein>
<evidence type="ECO:0000256" key="1">
    <source>
        <dbReference type="ARBA" id="ARBA00009680"/>
    </source>
</evidence>
<dbReference type="AlphaFoldDB" id="A0A453NU08"/>
<dbReference type="EnsemblPlants" id="AET6Gv20478800.4">
    <property type="protein sequence ID" value="AET6Gv20478800.4"/>
    <property type="gene ID" value="AET6Gv20478800"/>
</dbReference>